<sequence length="99" mass="10832">MTVLTFVRAPDAAALARRMTFLLDGRPVARLKRGESVRVTVPAGRHVVQARMDWLRSRPLDLTLGEAETLSVTGALTEHSMTFTGAFLRPSTALEIRAA</sequence>
<organism evidence="1 2">
    <name type="scientific">Paractinoplanes abujensis</name>
    <dbReference type="NCBI Taxonomy" id="882441"/>
    <lineage>
        <taxon>Bacteria</taxon>
        <taxon>Bacillati</taxon>
        <taxon>Actinomycetota</taxon>
        <taxon>Actinomycetes</taxon>
        <taxon>Micromonosporales</taxon>
        <taxon>Micromonosporaceae</taxon>
        <taxon>Paractinoplanes</taxon>
    </lineage>
</organism>
<gene>
    <name evidence="1" type="ORF">BKA14_003784</name>
</gene>
<accession>A0A7W7CVA8</accession>
<evidence type="ECO:0000313" key="2">
    <source>
        <dbReference type="Proteomes" id="UP000542742"/>
    </source>
</evidence>
<dbReference type="AlphaFoldDB" id="A0A7W7CVA8"/>
<keyword evidence="2" id="KW-1185">Reference proteome</keyword>
<comment type="caution">
    <text evidence="1">The sequence shown here is derived from an EMBL/GenBank/DDBJ whole genome shotgun (WGS) entry which is preliminary data.</text>
</comment>
<dbReference type="RefSeq" id="WP_184952228.1">
    <property type="nucleotide sequence ID" value="NZ_BOMC01000056.1"/>
</dbReference>
<dbReference type="EMBL" id="JACHMF010000001">
    <property type="protein sequence ID" value="MBB4693636.1"/>
    <property type="molecule type" value="Genomic_DNA"/>
</dbReference>
<evidence type="ECO:0000313" key="1">
    <source>
        <dbReference type="EMBL" id="MBB4693636.1"/>
    </source>
</evidence>
<reference evidence="1 2" key="1">
    <citation type="submission" date="2020-08" db="EMBL/GenBank/DDBJ databases">
        <title>Sequencing the genomes of 1000 actinobacteria strains.</title>
        <authorList>
            <person name="Klenk H.-P."/>
        </authorList>
    </citation>
    <scope>NUCLEOTIDE SEQUENCE [LARGE SCALE GENOMIC DNA]</scope>
    <source>
        <strain evidence="1 2">DSM 45518</strain>
    </source>
</reference>
<dbReference type="Proteomes" id="UP000542742">
    <property type="component" value="Unassembled WGS sequence"/>
</dbReference>
<name>A0A7W7CVA8_9ACTN</name>
<protein>
    <submittedName>
        <fullName evidence="1">Uncharacterized protein</fullName>
    </submittedName>
</protein>
<proteinExistence type="predicted"/>